<evidence type="ECO:0000313" key="1">
    <source>
        <dbReference type="EMBL" id="GAQ23554.1"/>
    </source>
</evidence>
<dbReference type="RefSeq" id="WP_058979526.1">
    <property type="nucleotide sequence ID" value="NZ_BCMS01000003.1"/>
</dbReference>
<evidence type="ECO:0000313" key="2">
    <source>
        <dbReference type="Proteomes" id="UP000056209"/>
    </source>
</evidence>
<name>A0A100HQ24_9DEIO</name>
<protein>
    <submittedName>
        <fullName evidence="1">Uncharacterized protein</fullName>
    </submittedName>
</protein>
<keyword evidence="2" id="KW-1185">Reference proteome</keyword>
<accession>A0A100HQ24</accession>
<sequence>MIPALQHLLVAPDGALPTAHAVTLAHTSPTGDTTRFAVLATTPAAARRLRALLPLIDGLASTEHHLVTQGDEHWLITTTGHAGRLRPAPQGGFDLDDGFGQHLGCLPTAHLDRAVQLATDQLNAAQQEAK</sequence>
<dbReference type="OrthoDB" id="73913at2"/>
<organism evidence="1 2">
    <name type="scientific">Deinococcus grandis</name>
    <dbReference type="NCBI Taxonomy" id="57498"/>
    <lineage>
        <taxon>Bacteria</taxon>
        <taxon>Thermotogati</taxon>
        <taxon>Deinococcota</taxon>
        <taxon>Deinococci</taxon>
        <taxon>Deinococcales</taxon>
        <taxon>Deinococcaceae</taxon>
        <taxon>Deinococcus</taxon>
    </lineage>
</organism>
<reference evidence="2" key="1">
    <citation type="submission" date="2015-11" db="EMBL/GenBank/DDBJ databases">
        <title>Draft Genome Sequence of the Radioresistant Bacterium Deinococcus grandis, Isolated from Freshwater Fish in Japan.</title>
        <authorList>
            <person name="Satoh K."/>
            <person name="Onodera T."/>
            <person name="Omoso K."/>
            <person name="Takeda-Yano K."/>
            <person name="Katayama T."/>
            <person name="Oono Y."/>
            <person name="Narumi I."/>
        </authorList>
    </citation>
    <scope>NUCLEOTIDE SEQUENCE [LARGE SCALE GENOMIC DNA]</scope>
    <source>
        <strain evidence="2">ATCC 43672</strain>
    </source>
</reference>
<dbReference type="Proteomes" id="UP000056209">
    <property type="component" value="Unassembled WGS sequence"/>
</dbReference>
<comment type="caution">
    <text evidence="1">The sequence shown here is derived from an EMBL/GenBank/DDBJ whole genome shotgun (WGS) entry which is preliminary data.</text>
</comment>
<dbReference type="AlphaFoldDB" id="A0A100HQ24"/>
<proteinExistence type="predicted"/>
<dbReference type="EMBL" id="BCMS01000003">
    <property type="protein sequence ID" value="GAQ23554.1"/>
    <property type="molecule type" value="Genomic_DNA"/>
</dbReference>
<gene>
    <name evidence="1" type="ORF">DEIGR_310073</name>
</gene>